<proteinExistence type="predicted"/>
<evidence type="ECO:0000313" key="2">
    <source>
        <dbReference type="Proteomes" id="UP000240481"/>
    </source>
</evidence>
<comment type="caution">
    <text evidence="1">The sequence shown here is derived from an EMBL/GenBank/DDBJ whole genome shotgun (WGS) entry which is preliminary data.</text>
</comment>
<accession>A0A0J8VF12</accession>
<name>A0A0J8VF12_9GAMM</name>
<reference evidence="1 2" key="1">
    <citation type="submission" date="2018-01" db="EMBL/GenBank/DDBJ databases">
        <title>Whole genome sequencing of Histamine producing bacteria.</title>
        <authorList>
            <person name="Butler K."/>
        </authorList>
    </citation>
    <scope>NUCLEOTIDE SEQUENCE [LARGE SCALE GENOMIC DNA]</scope>
    <source>
        <strain evidence="1 2">DSM 24669</strain>
    </source>
</reference>
<organism evidence="1 2">
    <name type="scientific">Photobacterium swingsii</name>
    <dbReference type="NCBI Taxonomy" id="680026"/>
    <lineage>
        <taxon>Bacteria</taxon>
        <taxon>Pseudomonadati</taxon>
        <taxon>Pseudomonadota</taxon>
        <taxon>Gammaproteobacteria</taxon>
        <taxon>Vibrionales</taxon>
        <taxon>Vibrionaceae</taxon>
        <taxon>Photobacterium</taxon>
    </lineage>
</organism>
<dbReference type="EMBL" id="PYLZ01000008">
    <property type="protein sequence ID" value="PSW23626.1"/>
    <property type="molecule type" value="Genomic_DNA"/>
</dbReference>
<sequence>MGVLAHLAAFNRKDIEQALQEFPAFKQYKINNATGSLLIEYDANIVQPSLIEALFAESDQDAEQACYALAACLER</sequence>
<dbReference type="Proteomes" id="UP000240481">
    <property type="component" value="Unassembled WGS sequence"/>
</dbReference>
<dbReference type="AlphaFoldDB" id="A0A0J8VF12"/>
<dbReference type="OrthoDB" id="9131875at2"/>
<protein>
    <submittedName>
        <fullName evidence="1">Cation transporter</fullName>
    </submittedName>
</protein>
<gene>
    <name evidence="1" type="ORF">C9I94_15840</name>
</gene>
<keyword evidence="2" id="KW-1185">Reference proteome</keyword>
<evidence type="ECO:0000313" key="1">
    <source>
        <dbReference type="EMBL" id="PSW23626.1"/>
    </source>
</evidence>